<dbReference type="Proteomes" id="UP000015480">
    <property type="component" value="Plasmid pAMI6"/>
</dbReference>
<evidence type="ECO:0000256" key="2">
    <source>
        <dbReference type="ARBA" id="ARBA00022448"/>
    </source>
</evidence>
<proteinExistence type="inferred from homology"/>
<evidence type="ECO:0000256" key="3">
    <source>
        <dbReference type="ARBA" id="ARBA00022741"/>
    </source>
</evidence>
<dbReference type="RefSeq" id="WP_020953137.1">
    <property type="nucleotide sequence ID" value="NC_022044.1"/>
</dbReference>
<sequence>MADTLTDLPAPAGRPAAAGQVSLTQVRRSFTVRQNRVEALSDVSLEVAAGEFLAVVGPSGCGKSSLLRLLAGLDFPDHGRVAIDGEPVRKPSLSRGIVFQDHRLLPWLTVSKNIALALKVLPGTNAEKAERVRELIELVGLSGFEEALPHQLSGGMSQRAAIARGLAPRPALLLLDEPFGALDSLNRVRLQDELLAIRARESSTVVLITHDVEEAIYLADRVVVMASKPGRIIAEVPVPLAHIRDRNSREFVALRHQVTGLINARSTAEHAPA</sequence>
<dbReference type="Gene3D" id="3.40.50.300">
    <property type="entry name" value="P-loop containing nucleotide triphosphate hydrolases"/>
    <property type="match status" value="1"/>
</dbReference>
<dbReference type="InterPro" id="IPR017871">
    <property type="entry name" value="ABC_transporter-like_CS"/>
</dbReference>
<geneLocation type="plasmid" evidence="6 7">
    <name>pAMI6</name>
</geneLocation>
<keyword evidence="7" id="KW-1185">Reference proteome</keyword>
<feature type="domain" description="ABC transporter" evidence="5">
    <location>
        <begin position="21"/>
        <end position="252"/>
    </location>
</feature>
<dbReference type="Pfam" id="PF00005">
    <property type="entry name" value="ABC_tran"/>
    <property type="match status" value="1"/>
</dbReference>
<keyword evidence="6" id="KW-0378">Hydrolase</keyword>
<reference evidence="6 7" key="1">
    <citation type="journal article" date="2014" name="BMC Genomics">
        <title>Architecture and functions of a multipartite genome of the methylotrophic bacterium Paracoccus aminophilus JCM 7686, containing primary and secondary chromids.</title>
        <authorList>
            <person name="Dziewit L."/>
            <person name="Czarnecki J."/>
            <person name="Wibberg D."/>
            <person name="Radlinska M."/>
            <person name="Mrozek P."/>
            <person name="Szymczak M."/>
            <person name="Schluter A."/>
            <person name="Puhler A."/>
            <person name="Bartosik D."/>
        </authorList>
    </citation>
    <scope>NUCLEOTIDE SEQUENCE [LARGE SCALE GENOMIC DNA]</scope>
    <source>
        <strain evidence="6">JCM 7686</strain>
        <plasmid evidence="7">Plasmid pAMI6</plasmid>
    </source>
</reference>
<protein>
    <submittedName>
        <fullName evidence="6">ABC-type nitrate/sulfonate/bicarbonate transport system, ATPase component</fullName>
        <ecNumber evidence="6">3.6.3.-</ecNumber>
    </submittedName>
</protein>
<dbReference type="PROSITE" id="PS00211">
    <property type="entry name" value="ABC_TRANSPORTER_1"/>
    <property type="match status" value="1"/>
</dbReference>
<name>S5Z1P8_PARAH</name>
<evidence type="ECO:0000313" key="7">
    <source>
        <dbReference type="Proteomes" id="UP000015480"/>
    </source>
</evidence>
<dbReference type="PANTHER" id="PTHR42788">
    <property type="entry name" value="TAURINE IMPORT ATP-BINDING PROTEIN-RELATED"/>
    <property type="match status" value="1"/>
</dbReference>
<dbReference type="HOGENOM" id="CLU_000604_1_22_5"/>
<comment type="similarity">
    <text evidence="1">Belongs to the ABC transporter superfamily.</text>
</comment>
<evidence type="ECO:0000259" key="5">
    <source>
        <dbReference type="PROSITE" id="PS50893"/>
    </source>
</evidence>
<dbReference type="EMBL" id="CP006654">
    <property type="protein sequence ID" value="AGT11366.1"/>
    <property type="molecule type" value="Genomic_DNA"/>
</dbReference>
<dbReference type="OrthoDB" id="9802264at2"/>
<dbReference type="InterPro" id="IPR003439">
    <property type="entry name" value="ABC_transporter-like_ATP-bd"/>
</dbReference>
<dbReference type="EC" id="3.6.3.-" evidence="6"/>
<organism evidence="6 7">
    <name type="scientific">Paracoccus aminophilus JCM 7686</name>
    <dbReference type="NCBI Taxonomy" id="1367847"/>
    <lineage>
        <taxon>Bacteria</taxon>
        <taxon>Pseudomonadati</taxon>
        <taxon>Pseudomonadota</taxon>
        <taxon>Alphaproteobacteria</taxon>
        <taxon>Rhodobacterales</taxon>
        <taxon>Paracoccaceae</taxon>
        <taxon>Paracoccus</taxon>
    </lineage>
</organism>
<dbReference type="PANTHER" id="PTHR42788:SF13">
    <property type="entry name" value="ALIPHATIC SULFONATES IMPORT ATP-BINDING PROTEIN SSUB"/>
    <property type="match status" value="1"/>
</dbReference>
<accession>S5Z1P8</accession>
<dbReference type="InterPro" id="IPR050166">
    <property type="entry name" value="ABC_transporter_ATP-bind"/>
</dbReference>
<evidence type="ECO:0000313" key="6">
    <source>
        <dbReference type="EMBL" id="AGT11366.1"/>
    </source>
</evidence>
<evidence type="ECO:0000256" key="4">
    <source>
        <dbReference type="ARBA" id="ARBA00022840"/>
    </source>
</evidence>
<dbReference type="AlphaFoldDB" id="S5Z1P8"/>
<gene>
    <name evidence="6" type="ORF">JCM7686_pAMI6p036</name>
</gene>
<dbReference type="PATRIC" id="fig|1367847.3.peg.4338"/>
<dbReference type="InterPro" id="IPR003593">
    <property type="entry name" value="AAA+_ATPase"/>
</dbReference>
<dbReference type="SUPFAM" id="SSF52540">
    <property type="entry name" value="P-loop containing nucleoside triphosphate hydrolases"/>
    <property type="match status" value="1"/>
</dbReference>
<evidence type="ECO:0000256" key="1">
    <source>
        <dbReference type="ARBA" id="ARBA00005417"/>
    </source>
</evidence>
<dbReference type="GO" id="GO:0016887">
    <property type="term" value="F:ATP hydrolysis activity"/>
    <property type="evidence" value="ECO:0007669"/>
    <property type="project" value="InterPro"/>
</dbReference>
<dbReference type="SMART" id="SM00382">
    <property type="entry name" value="AAA"/>
    <property type="match status" value="1"/>
</dbReference>
<dbReference type="CDD" id="cd03293">
    <property type="entry name" value="ABC_NrtD_SsuB_transporters"/>
    <property type="match status" value="1"/>
</dbReference>
<keyword evidence="2" id="KW-0813">Transport</keyword>
<dbReference type="KEGG" id="pami:JCM7686_pAMI6p036"/>
<dbReference type="GO" id="GO:0005524">
    <property type="term" value="F:ATP binding"/>
    <property type="evidence" value="ECO:0007669"/>
    <property type="project" value="UniProtKB-KW"/>
</dbReference>
<dbReference type="PROSITE" id="PS50893">
    <property type="entry name" value="ABC_TRANSPORTER_2"/>
    <property type="match status" value="1"/>
</dbReference>
<keyword evidence="4" id="KW-0067">ATP-binding</keyword>
<dbReference type="InterPro" id="IPR027417">
    <property type="entry name" value="P-loop_NTPase"/>
</dbReference>
<keyword evidence="6" id="KW-0614">Plasmid</keyword>
<keyword evidence="3" id="KW-0547">Nucleotide-binding</keyword>